<gene>
    <name evidence="1" type="ORF">H8R27_01550</name>
</gene>
<evidence type="ECO:0008006" key="3">
    <source>
        <dbReference type="Google" id="ProtNLM"/>
    </source>
</evidence>
<sequence>MKKLIILSSFFLIINCENKSVDNLDVIISNQNYTLNLENGDIEIDWYNDFKGKVNFTKQEKNSINKLFLEYNIDTLNGEKHIYGKKPLVMPNFNNKFIIQKNKKSVSEIYISEQINKKTAELNQFETSFYNFKEKLFQILTKTKISKTITILYIYGIINKEDFLCSLYLPFIPNHNSKR</sequence>
<comment type="caution">
    <text evidence="1">The sequence shown here is derived from an EMBL/GenBank/DDBJ whole genome shotgun (WGS) entry which is preliminary data.</text>
</comment>
<name>A0ABR7IUU7_9FLAO</name>
<keyword evidence="2" id="KW-1185">Reference proteome</keyword>
<proteinExistence type="predicted"/>
<organism evidence="1 2">
    <name type="scientific">Flavobacterium bernardetii</name>
    <dbReference type="NCBI Taxonomy" id="2813823"/>
    <lineage>
        <taxon>Bacteria</taxon>
        <taxon>Pseudomonadati</taxon>
        <taxon>Bacteroidota</taxon>
        <taxon>Flavobacteriia</taxon>
        <taxon>Flavobacteriales</taxon>
        <taxon>Flavobacteriaceae</taxon>
        <taxon>Flavobacterium</taxon>
    </lineage>
</organism>
<dbReference type="Proteomes" id="UP000605990">
    <property type="component" value="Unassembled WGS sequence"/>
</dbReference>
<dbReference type="RefSeq" id="WP_166124806.1">
    <property type="nucleotide sequence ID" value="NZ_JAANOQ010000001.1"/>
</dbReference>
<reference evidence="1 2" key="1">
    <citation type="submission" date="2020-08" db="EMBL/GenBank/DDBJ databases">
        <title>Description of novel Flavobacterium F-408 isolate.</title>
        <authorList>
            <person name="Saticioglu I.B."/>
            <person name="Duman M."/>
            <person name="Altun S."/>
        </authorList>
    </citation>
    <scope>NUCLEOTIDE SEQUENCE [LARGE SCALE GENOMIC DNA]</scope>
    <source>
        <strain evidence="1 2">F-408</strain>
    </source>
</reference>
<evidence type="ECO:0000313" key="1">
    <source>
        <dbReference type="EMBL" id="MBC5833559.1"/>
    </source>
</evidence>
<protein>
    <recommendedName>
        <fullName evidence="3">Lipoprotein</fullName>
    </recommendedName>
</protein>
<dbReference type="EMBL" id="JACRUN010000001">
    <property type="protein sequence ID" value="MBC5833559.1"/>
    <property type="molecule type" value="Genomic_DNA"/>
</dbReference>
<evidence type="ECO:0000313" key="2">
    <source>
        <dbReference type="Proteomes" id="UP000605990"/>
    </source>
</evidence>
<accession>A0ABR7IUU7</accession>